<name>A0A9W6J674_9HYPH</name>
<gene>
    <name evidence="1" type="ORF">GCM10017643_01840</name>
</gene>
<reference evidence="1" key="2">
    <citation type="submission" date="2023-01" db="EMBL/GenBank/DDBJ databases">
        <authorList>
            <person name="Sun Q."/>
            <person name="Evtushenko L."/>
        </authorList>
    </citation>
    <scope>NUCLEOTIDE SEQUENCE</scope>
    <source>
        <strain evidence="1">VKM B-2484</strain>
    </source>
</reference>
<sequence length="157" mass="17425">MREAQMPENNGCHRLDKESLSPLELLRYEHLLAETLRGFLTELCLTNAGVVIAYINARQDSNIDDLVASSAELFIKPGQLHYARKAVIDSDWGLPPHVSIAMRLRHAELTVAFHVIFDDHTVGVHIDSIEFVRALGGGAENLARFETALATARISTH</sequence>
<comment type="caution">
    <text evidence="1">The sequence shown here is derived from an EMBL/GenBank/DDBJ whole genome shotgun (WGS) entry which is preliminary data.</text>
</comment>
<proteinExistence type="predicted"/>
<accession>A0A9W6J674</accession>
<evidence type="ECO:0000313" key="2">
    <source>
        <dbReference type="Proteomes" id="UP001143370"/>
    </source>
</evidence>
<reference evidence="1" key="1">
    <citation type="journal article" date="2014" name="Int. J. Syst. Evol. Microbiol.">
        <title>Complete genome sequence of Corynebacterium casei LMG S-19264T (=DSM 44701T), isolated from a smear-ripened cheese.</title>
        <authorList>
            <consortium name="US DOE Joint Genome Institute (JGI-PGF)"/>
            <person name="Walter F."/>
            <person name="Albersmeier A."/>
            <person name="Kalinowski J."/>
            <person name="Ruckert C."/>
        </authorList>
    </citation>
    <scope>NUCLEOTIDE SEQUENCE</scope>
    <source>
        <strain evidence="1">VKM B-2484</strain>
    </source>
</reference>
<dbReference type="AlphaFoldDB" id="A0A9W6J674"/>
<protein>
    <submittedName>
        <fullName evidence="1">Uncharacterized protein</fullName>
    </submittedName>
</protein>
<dbReference type="EMBL" id="BSFJ01000001">
    <property type="protein sequence ID" value="GLK70069.1"/>
    <property type="molecule type" value="Genomic_DNA"/>
</dbReference>
<organism evidence="1 2">
    <name type="scientific">Ancylobacter dichloromethanicus</name>
    <dbReference type="NCBI Taxonomy" id="518825"/>
    <lineage>
        <taxon>Bacteria</taxon>
        <taxon>Pseudomonadati</taxon>
        <taxon>Pseudomonadota</taxon>
        <taxon>Alphaproteobacteria</taxon>
        <taxon>Hyphomicrobiales</taxon>
        <taxon>Xanthobacteraceae</taxon>
        <taxon>Ancylobacter</taxon>
    </lineage>
</organism>
<dbReference type="Proteomes" id="UP001143370">
    <property type="component" value="Unassembled WGS sequence"/>
</dbReference>
<evidence type="ECO:0000313" key="1">
    <source>
        <dbReference type="EMBL" id="GLK70069.1"/>
    </source>
</evidence>
<keyword evidence="2" id="KW-1185">Reference proteome</keyword>